<protein>
    <submittedName>
        <fullName evidence="1">Uncharacterized protein</fullName>
    </submittedName>
</protein>
<keyword evidence="2" id="KW-1185">Reference proteome</keyword>
<sequence length="113" mass="13185">MVDITYNQSRFVIQQTRWSFPDKKSVSSLLKSPKEATHCHHVLTVSQTEQTLLIPFQQFSLGDRQPLQVCPLLVFFSSSYAIVWFDAMMLTNDFISLSSFKIYYSDLKSLKFY</sequence>
<evidence type="ECO:0000313" key="1">
    <source>
        <dbReference type="EMBL" id="KAJ7519470.1"/>
    </source>
</evidence>
<dbReference type="EMBL" id="CM055111">
    <property type="protein sequence ID" value="KAJ7519470.1"/>
    <property type="molecule type" value="Genomic_DNA"/>
</dbReference>
<accession>A0ACC2APS4</accession>
<gene>
    <name evidence="1" type="ORF">O6H91_20G039900</name>
</gene>
<evidence type="ECO:0000313" key="2">
    <source>
        <dbReference type="Proteomes" id="UP001162992"/>
    </source>
</evidence>
<dbReference type="Proteomes" id="UP001162992">
    <property type="component" value="Chromosome 20"/>
</dbReference>
<proteinExistence type="predicted"/>
<organism evidence="1 2">
    <name type="scientific">Diphasiastrum complanatum</name>
    <name type="common">Issler's clubmoss</name>
    <name type="synonym">Lycopodium complanatum</name>
    <dbReference type="NCBI Taxonomy" id="34168"/>
    <lineage>
        <taxon>Eukaryota</taxon>
        <taxon>Viridiplantae</taxon>
        <taxon>Streptophyta</taxon>
        <taxon>Embryophyta</taxon>
        <taxon>Tracheophyta</taxon>
        <taxon>Lycopodiopsida</taxon>
        <taxon>Lycopodiales</taxon>
        <taxon>Lycopodiaceae</taxon>
        <taxon>Lycopodioideae</taxon>
        <taxon>Diphasiastrum</taxon>
    </lineage>
</organism>
<comment type="caution">
    <text evidence="1">The sequence shown here is derived from an EMBL/GenBank/DDBJ whole genome shotgun (WGS) entry which is preliminary data.</text>
</comment>
<reference evidence="2" key="1">
    <citation type="journal article" date="2024" name="Proc. Natl. Acad. Sci. U.S.A.">
        <title>Extraordinary preservation of gene collinearity over three hundred million years revealed in homosporous lycophytes.</title>
        <authorList>
            <person name="Li C."/>
            <person name="Wickell D."/>
            <person name="Kuo L.Y."/>
            <person name="Chen X."/>
            <person name="Nie B."/>
            <person name="Liao X."/>
            <person name="Peng D."/>
            <person name="Ji J."/>
            <person name="Jenkins J."/>
            <person name="Williams M."/>
            <person name="Shu S."/>
            <person name="Plott C."/>
            <person name="Barry K."/>
            <person name="Rajasekar S."/>
            <person name="Grimwood J."/>
            <person name="Han X."/>
            <person name="Sun S."/>
            <person name="Hou Z."/>
            <person name="He W."/>
            <person name="Dai G."/>
            <person name="Sun C."/>
            <person name="Schmutz J."/>
            <person name="Leebens-Mack J.H."/>
            <person name="Li F.W."/>
            <person name="Wang L."/>
        </authorList>
    </citation>
    <scope>NUCLEOTIDE SEQUENCE [LARGE SCALE GENOMIC DNA]</scope>
    <source>
        <strain evidence="2">cv. PW_Plant_1</strain>
    </source>
</reference>
<name>A0ACC2APS4_DIPCM</name>